<evidence type="ECO:0000256" key="7">
    <source>
        <dbReference type="ARBA" id="ARBA00048258"/>
    </source>
</evidence>
<evidence type="ECO:0000256" key="8">
    <source>
        <dbReference type="HAMAP-Rule" id="MF_00158"/>
    </source>
</evidence>
<comment type="catalytic activity">
    <reaction evidence="7 8">
        <text>(R)-pantoate + beta-alanine + ATP = (R)-pantothenate + AMP + diphosphate + H(+)</text>
        <dbReference type="Rhea" id="RHEA:10912"/>
        <dbReference type="ChEBI" id="CHEBI:15378"/>
        <dbReference type="ChEBI" id="CHEBI:15980"/>
        <dbReference type="ChEBI" id="CHEBI:29032"/>
        <dbReference type="ChEBI" id="CHEBI:30616"/>
        <dbReference type="ChEBI" id="CHEBI:33019"/>
        <dbReference type="ChEBI" id="CHEBI:57966"/>
        <dbReference type="ChEBI" id="CHEBI:456215"/>
        <dbReference type="EC" id="6.3.2.1"/>
    </reaction>
</comment>
<dbReference type="Pfam" id="PF02569">
    <property type="entry name" value="Pantoate_ligase"/>
    <property type="match status" value="1"/>
</dbReference>
<proteinExistence type="inferred from homology"/>
<comment type="similarity">
    <text evidence="2 8">Belongs to the pantothenate synthetase family.</text>
</comment>
<protein>
    <recommendedName>
        <fullName evidence="8">Pantothenate synthetase</fullName>
        <shortName evidence="8">PS</shortName>
        <ecNumber evidence="8">6.3.2.1</ecNumber>
    </recommendedName>
    <alternativeName>
        <fullName evidence="8">Pantoate--beta-alanine ligase</fullName>
    </alternativeName>
    <alternativeName>
        <fullName evidence="8">Pantoate-activating enzyme</fullName>
    </alternativeName>
</protein>
<dbReference type="InterPro" id="IPR003721">
    <property type="entry name" value="Pantoate_ligase"/>
</dbReference>
<evidence type="ECO:0000256" key="6">
    <source>
        <dbReference type="ARBA" id="ARBA00022840"/>
    </source>
</evidence>
<dbReference type="EC" id="6.3.2.1" evidence="8"/>
<dbReference type="HAMAP" id="MF_00158">
    <property type="entry name" value="PanC"/>
    <property type="match status" value="1"/>
</dbReference>
<dbReference type="Gene3D" id="3.30.1300.10">
    <property type="entry name" value="Pantoate-beta-alanine ligase, C-terminal domain"/>
    <property type="match status" value="1"/>
</dbReference>
<dbReference type="NCBIfam" id="TIGR00125">
    <property type="entry name" value="cyt_tran_rel"/>
    <property type="match status" value="1"/>
</dbReference>
<evidence type="ECO:0000256" key="5">
    <source>
        <dbReference type="ARBA" id="ARBA00022741"/>
    </source>
</evidence>
<comment type="subunit">
    <text evidence="8">Homodimer.</text>
</comment>
<evidence type="ECO:0000256" key="2">
    <source>
        <dbReference type="ARBA" id="ARBA00009256"/>
    </source>
</evidence>
<keyword evidence="5 8" id="KW-0547">Nucleotide-binding</keyword>
<dbReference type="CDD" id="cd00560">
    <property type="entry name" value="PanC"/>
    <property type="match status" value="1"/>
</dbReference>
<feature type="binding site" evidence="8">
    <location>
        <position position="58"/>
    </location>
    <ligand>
        <name>beta-alanine</name>
        <dbReference type="ChEBI" id="CHEBI:57966"/>
    </ligand>
</feature>
<evidence type="ECO:0000256" key="3">
    <source>
        <dbReference type="ARBA" id="ARBA00022598"/>
    </source>
</evidence>
<organism evidence="9">
    <name type="scientific">Sulfurimonas autotrophica</name>
    <dbReference type="NCBI Taxonomy" id="202747"/>
    <lineage>
        <taxon>Bacteria</taxon>
        <taxon>Pseudomonadati</taxon>
        <taxon>Campylobacterota</taxon>
        <taxon>Epsilonproteobacteria</taxon>
        <taxon>Campylobacterales</taxon>
        <taxon>Sulfurimonadaceae</taxon>
        <taxon>Sulfurimonas</taxon>
    </lineage>
</organism>
<dbReference type="PANTHER" id="PTHR21299:SF1">
    <property type="entry name" value="PANTOATE--BETA-ALANINE LIGASE"/>
    <property type="match status" value="1"/>
</dbReference>
<dbReference type="GO" id="GO:0004592">
    <property type="term" value="F:pantoate-beta-alanine ligase activity"/>
    <property type="evidence" value="ECO:0007669"/>
    <property type="project" value="UniProtKB-UniRule"/>
</dbReference>
<feature type="binding site" evidence="8">
    <location>
        <begin position="144"/>
        <end position="147"/>
    </location>
    <ligand>
        <name>ATP</name>
        <dbReference type="ChEBI" id="CHEBI:30616"/>
    </ligand>
</feature>
<comment type="subcellular location">
    <subcellularLocation>
        <location evidence="8">Cytoplasm</location>
    </subcellularLocation>
</comment>
<dbReference type="EMBL" id="DRNH01000221">
    <property type="protein sequence ID" value="HFB53894.1"/>
    <property type="molecule type" value="Genomic_DNA"/>
</dbReference>
<comment type="pathway">
    <text evidence="1 8">Cofactor biosynthesis; (R)-pantothenate biosynthesis; (R)-pantothenate from (R)-pantoate and beta-alanine: step 1/1.</text>
</comment>
<dbReference type="GO" id="GO:0005829">
    <property type="term" value="C:cytosol"/>
    <property type="evidence" value="ECO:0007669"/>
    <property type="project" value="TreeGrafter"/>
</dbReference>
<dbReference type="InterPro" id="IPR042176">
    <property type="entry name" value="Pantoate_ligase_C"/>
</dbReference>
<feature type="binding site" evidence="8">
    <location>
        <begin position="27"/>
        <end position="34"/>
    </location>
    <ligand>
        <name>ATP</name>
        <dbReference type="ChEBI" id="CHEBI:30616"/>
    </ligand>
</feature>
<comment type="miscellaneous">
    <text evidence="8">The reaction proceeds by a bi uni uni bi ping pong mechanism.</text>
</comment>
<dbReference type="GO" id="GO:0015940">
    <property type="term" value="P:pantothenate biosynthetic process"/>
    <property type="evidence" value="ECO:0007669"/>
    <property type="project" value="UniProtKB-UniRule"/>
</dbReference>
<dbReference type="SUPFAM" id="SSF52374">
    <property type="entry name" value="Nucleotidylyl transferase"/>
    <property type="match status" value="1"/>
</dbReference>
<feature type="binding site" evidence="8">
    <location>
        <position position="58"/>
    </location>
    <ligand>
        <name>(R)-pantoate</name>
        <dbReference type="ChEBI" id="CHEBI:15980"/>
    </ligand>
</feature>
<feature type="binding site" evidence="8">
    <location>
        <position position="173"/>
    </location>
    <ligand>
        <name>ATP</name>
        <dbReference type="ChEBI" id="CHEBI:30616"/>
    </ligand>
</feature>
<accession>A0A7C3G998</accession>
<reference evidence="9" key="1">
    <citation type="journal article" date="2020" name="mSystems">
        <title>Genome- and Community-Level Interaction Insights into Carbon Utilization and Element Cycling Functions of Hydrothermarchaeota in Hydrothermal Sediment.</title>
        <authorList>
            <person name="Zhou Z."/>
            <person name="Liu Y."/>
            <person name="Xu W."/>
            <person name="Pan J."/>
            <person name="Luo Z.H."/>
            <person name="Li M."/>
        </authorList>
    </citation>
    <scope>NUCLEOTIDE SEQUENCE [LARGE SCALE GENOMIC DNA]</scope>
    <source>
        <strain evidence="9">HyVt-507</strain>
    </source>
</reference>
<dbReference type="InterPro" id="IPR004821">
    <property type="entry name" value="Cyt_trans-like"/>
</dbReference>
<evidence type="ECO:0000256" key="1">
    <source>
        <dbReference type="ARBA" id="ARBA00004990"/>
    </source>
</evidence>
<keyword evidence="8" id="KW-0963">Cytoplasm</keyword>
<dbReference type="GO" id="GO:0005524">
    <property type="term" value="F:ATP binding"/>
    <property type="evidence" value="ECO:0007669"/>
    <property type="project" value="UniProtKB-KW"/>
</dbReference>
<keyword evidence="4 8" id="KW-0566">Pantothenate biosynthesis</keyword>
<evidence type="ECO:0000313" key="9">
    <source>
        <dbReference type="EMBL" id="HFB53894.1"/>
    </source>
</evidence>
<dbReference type="UniPathway" id="UPA00028">
    <property type="reaction ID" value="UER00005"/>
</dbReference>
<sequence length="273" mass="30423">MKIISSALELKQALREQKGSIGYVPTMGALHEGHIALIKEARKANDVVVVSVFVNPTQFLAGEDLDKYPRRDEADKKICELAGVDFLFMPHAGELYFDDEVKIAAPNVRGYVLEGATRPGHFSGVLRVVMKLLNIVNPTNAYFGKKDAQQLNLIELMVKHYFMDVTIVPVDTVRDSDGLALSSRNVYLSKEQRQEALKIPKSLYMASSMVSRGIVDIAAIKKEMYSVLAPLEIGYVEILSREFEVIQSVQIGNTIILVEALVGETRLLDNIWL</sequence>
<dbReference type="NCBIfam" id="TIGR00018">
    <property type="entry name" value="panC"/>
    <property type="match status" value="1"/>
</dbReference>
<dbReference type="InterPro" id="IPR014729">
    <property type="entry name" value="Rossmann-like_a/b/a_fold"/>
</dbReference>
<dbReference type="AlphaFoldDB" id="A0A7C3G998"/>
<dbReference type="Proteomes" id="UP000886390">
    <property type="component" value="Unassembled WGS sequence"/>
</dbReference>
<feature type="binding site" evidence="8">
    <location>
        <begin position="181"/>
        <end position="184"/>
    </location>
    <ligand>
        <name>ATP</name>
        <dbReference type="ChEBI" id="CHEBI:30616"/>
    </ligand>
</feature>
<dbReference type="PANTHER" id="PTHR21299">
    <property type="entry name" value="CYTIDYLATE KINASE/PANTOATE-BETA-ALANINE LIGASE"/>
    <property type="match status" value="1"/>
</dbReference>
<name>A0A7C3G998_9BACT</name>
<feature type="binding site" evidence="8">
    <location>
        <position position="150"/>
    </location>
    <ligand>
        <name>(R)-pantoate</name>
        <dbReference type="ChEBI" id="CHEBI:15980"/>
    </ligand>
</feature>
<keyword evidence="3 8" id="KW-0436">Ligase</keyword>
<gene>
    <name evidence="8" type="primary">panC</name>
    <name evidence="9" type="ORF">ENJ67_04105</name>
</gene>
<evidence type="ECO:0000256" key="4">
    <source>
        <dbReference type="ARBA" id="ARBA00022655"/>
    </source>
</evidence>
<keyword evidence="6 8" id="KW-0067">ATP-binding</keyword>
<dbReference type="Gene3D" id="3.40.50.620">
    <property type="entry name" value="HUPs"/>
    <property type="match status" value="1"/>
</dbReference>
<feature type="active site" description="Proton donor" evidence="8">
    <location>
        <position position="34"/>
    </location>
</feature>
<comment type="function">
    <text evidence="8">Catalyzes the condensation of pantoate with beta-alanine in an ATP-dependent reaction via a pantoyl-adenylate intermediate.</text>
</comment>
<comment type="caution">
    <text evidence="9">The sequence shown here is derived from an EMBL/GenBank/DDBJ whole genome shotgun (WGS) entry which is preliminary data.</text>
</comment>